<evidence type="ECO:0000259" key="8">
    <source>
        <dbReference type="PROSITE" id="PS50850"/>
    </source>
</evidence>
<evidence type="ECO:0000256" key="4">
    <source>
        <dbReference type="ARBA" id="ARBA00022692"/>
    </source>
</evidence>
<evidence type="ECO:0000256" key="2">
    <source>
        <dbReference type="ARBA" id="ARBA00022448"/>
    </source>
</evidence>
<dbReference type="InterPro" id="IPR011701">
    <property type="entry name" value="MFS"/>
</dbReference>
<feature type="transmembrane region" description="Helical" evidence="7">
    <location>
        <begin position="109"/>
        <end position="128"/>
    </location>
</feature>
<dbReference type="CDD" id="cd17324">
    <property type="entry name" value="MFS_NepI_like"/>
    <property type="match status" value="1"/>
</dbReference>
<evidence type="ECO:0000256" key="6">
    <source>
        <dbReference type="ARBA" id="ARBA00023136"/>
    </source>
</evidence>
<feature type="transmembrane region" description="Helical" evidence="7">
    <location>
        <begin position="364"/>
        <end position="384"/>
    </location>
</feature>
<dbReference type="GO" id="GO:0005886">
    <property type="term" value="C:plasma membrane"/>
    <property type="evidence" value="ECO:0007669"/>
    <property type="project" value="UniProtKB-SubCell"/>
</dbReference>
<dbReference type="PANTHER" id="PTHR43124">
    <property type="entry name" value="PURINE EFFLUX PUMP PBUE"/>
    <property type="match status" value="1"/>
</dbReference>
<name>A0AA95SJD4_9BACI</name>
<dbReference type="Pfam" id="PF07690">
    <property type="entry name" value="MFS_1"/>
    <property type="match status" value="1"/>
</dbReference>
<feature type="transmembrane region" description="Helical" evidence="7">
    <location>
        <begin position="274"/>
        <end position="293"/>
    </location>
</feature>
<evidence type="ECO:0000313" key="9">
    <source>
        <dbReference type="EMBL" id="WHY88601.1"/>
    </source>
</evidence>
<keyword evidence="10" id="KW-1185">Reference proteome</keyword>
<dbReference type="InterPro" id="IPR050189">
    <property type="entry name" value="MFS_Efflux_Transporters"/>
</dbReference>
<dbReference type="InterPro" id="IPR020846">
    <property type="entry name" value="MFS_dom"/>
</dbReference>
<keyword evidence="4 7" id="KW-0812">Transmembrane</keyword>
<proteinExistence type="predicted"/>
<feature type="transmembrane region" description="Helical" evidence="7">
    <location>
        <begin position="209"/>
        <end position="231"/>
    </location>
</feature>
<evidence type="ECO:0000256" key="3">
    <source>
        <dbReference type="ARBA" id="ARBA00022475"/>
    </source>
</evidence>
<feature type="transmembrane region" description="Helical" evidence="7">
    <location>
        <begin position="335"/>
        <end position="358"/>
    </location>
</feature>
<feature type="transmembrane region" description="Helical" evidence="7">
    <location>
        <begin position="77"/>
        <end position="103"/>
    </location>
</feature>
<dbReference type="EMBL" id="CP126114">
    <property type="protein sequence ID" value="WHY88601.1"/>
    <property type="molecule type" value="Genomic_DNA"/>
</dbReference>
<keyword evidence="2" id="KW-0813">Transport</keyword>
<accession>A0AA95SJD4</accession>
<dbReference type="Gene3D" id="1.20.1250.20">
    <property type="entry name" value="MFS general substrate transporter like domains"/>
    <property type="match status" value="1"/>
</dbReference>
<sequence>MSIDKKRSTFALLALAMSAFAIGTTEFISVGLLPLIAVDLKVPVTTAGLTVSLYALGVTFGAPILTSITSSMSRKSLLLWIMIVFIIGNSVAASAGSIGILLAARVISAFSHGIFMSIGSTIAADLVPENRRASAIAIMFSGLTVATVTGVPFGTFIGQQFGWRMAFLIIIAVGIIALIANSILVPSDLRKGTRTTFGDQFKLLKNGRLLLLFIITALGYGGTFVVFTYLSPILQEITGYKESTVAVLLLIYGIAIAIGNMIGGKLSNQNPIKALFYMFILQAVVLFIFMFTAPFKIGGIITLFFMGLLAFMNVPGLQVYVVMLAERFVPTAVDVASAINIAAFNAGIALGSYLGGIITDSVGLIHTTWIGSLMVLAAVILTGWSRILEKRDKKADRVLHKQCS</sequence>
<keyword evidence="6 7" id="KW-0472">Membrane</keyword>
<dbReference type="Proteomes" id="UP001178288">
    <property type="component" value="Chromosome"/>
</dbReference>
<feature type="transmembrane region" description="Helical" evidence="7">
    <location>
        <begin position="299"/>
        <end position="323"/>
    </location>
</feature>
<comment type="subcellular location">
    <subcellularLocation>
        <location evidence="1">Cell membrane</location>
        <topology evidence="1">Multi-pass membrane protein</topology>
    </subcellularLocation>
</comment>
<dbReference type="PANTHER" id="PTHR43124:SF8">
    <property type="entry name" value="INNER MEMBRANE TRANSPORT PROTEIN YDHP"/>
    <property type="match status" value="1"/>
</dbReference>
<keyword evidence="3" id="KW-1003">Cell membrane</keyword>
<feature type="transmembrane region" description="Helical" evidence="7">
    <location>
        <begin position="243"/>
        <end position="262"/>
    </location>
</feature>
<dbReference type="PROSITE" id="PS50850">
    <property type="entry name" value="MFS"/>
    <property type="match status" value="1"/>
</dbReference>
<dbReference type="KEGG" id="nnv:QNH39_12485"/>
<reference evidence="9" key="1">
    <citation type="submission" date="2023-05" db="EMBL/GenBank/DDBJ databases">
        <title>Comparative genomics of Bacillaceae isolates and their secondary metabolite potential.</title>
        <authorList>
            <person name="Song L."/>
            <person name="Nielsen L.J."/>
            <person name="Mohite O."/>
            <person name="Xu X."/>
            <person name="Weber T."/>
            <person name="Kovacs A.T."/>
        </authorList>
    </citation>
    <scope>NUCLEOTIDE SEQUENCE</scope>
    <source>
        <strain evidence="9">XLM17</strain>
    </source>
</reference>
<feature type="transmembrane region" description="Helical" evidence="7">
    <location>
        <begin position="45"/>
        <end position="65"/>
    </location>
</feature>
<dbReference type="RefSeq" id="WP_066086743.1">
    <property type="nucleotide sequence ID" value="NZ_CP126114.1"/>
</dbReference>
<evidence type="ECO:0000256" key="1">
    <source>
        <dbReference type="ARBA" id="ARBA00004651"/>
    </source>
</evidence>
<dbReference type="AlphaFoldDB" id="A0AA95SJD4"/>
<gene>
    <name evidence="9" type="ORF">QNH39_12485</name>
</gene>
<feature type="transmembrane region" description="Helical" evidence="7">
    <location>
        <begin position="135"/>
        <end position="157"/>
    </location>
</feature>
<evidence type="ECO:0000313" key="10">
    <source>
        <dbReference type="Proteomes" id="UP001178288"/>
    </source>
</evidence>
<keyword evidence="5 7" id="KW-1133">Transmembrane helix</keyword>
<dbReference type="SUPFAM" id="SSF103473">
    <property type="entry name" value="MFS general substrate transporter"/>
    <property type="match status" value="1"/>
</dbReference>
<organism evidence="9 10">
    <name type="scientific">Neobacillus novalis</name>
    <dbReference type="NCBI Taxonomy" id="220687"/>
    <lineage>
        <taxon>Bacteria</taxon>
        <taxon>Bacillati</taxon>
        <taxon>Bacillota</taxon>
        <taxon>Bacilli</taxon>
        <taxon>Bacillales</taxon>
        <taxon>Bacillaceae</taxon>
        <taxon>Neobacillus</taxon>
    </lineage>
</organism>
<evidence type="ECO:0000256" key="7">
    <source>
        <dbReference type="SAM" id="Phobius"/>
    </source>
</evidence>
<dbReference type="GO" id="GO:0022857">
    <property type="term" value="F:transmembrane transporter activity"/>
    <property type="evidence" value="ECO:0007669"/>
    <property type="project" value="InterPro"/>
</dbReference>
<dbReference type="InterPro" id="IPR036259">
    <property type="entry name" value="MFS_trans_sf"/>
</dbReference>
<protein>
    <submittedName>
        <fullName evidence="9">MFS transporter</fullName>
    </submittedName>
</protein>
<evidence type="ECO:0000256" key="5">
    <source>
        <dbReference type="ARBA" id="ARBA00022989"/>
    </source>
</evidence>
<feature type="domain" description="Major facilitator superfamily (MFS) profile" evidence="8">
    <location>
        <begin position="11"/>
        <end position="390"/>
    </location>
</feature>
<feature type="transmembrane region" description="Helical" evidence="7">
    <location>
        <begin position="163"/>
        <end position="184"/>
    </location>
</feature>